<evidence type="ECO:0000256" key="3">
    <source>
        <dbReference type="ARBA" id="ARBA00047182"/>
    </source>
</evidence>
<dbReference type="EMBL" id="AFYH01188501">
    <property type="status" value="NOT_ANNOTATED_CDS"/>
    <property type="molecule type" value="Genomic_DNA"/>
</dbReference>
<keyword evidence="2" id="KW-0175">Coiled coil</keyword>
<dbReference type="EMBL" id="AFYH01188502">
    <property type="status" value="NOT_ANNOTATED_CDS"/>
    <property type="molecule type" value="Genomic_DNA"/>
</dbReference>
<dbReference type="eggNOG" id="KOG4832">
    <property type="taxonomic scope" value="Eukaryota"/>
</dbReference>
<dbReference type="EMBL" id="AFYH01188504">
    <property type="status" value="NOT_ANNOTATED_CDS"/>
    <property type="molecule type" value="Genomic_DNA"/>
</dbReference>
<gene>
    <name evidence="5" type="primary">SKA1</name>
</gene>
<dbReference type="HOGENOM" id="CLU_096842_0_0_1"/>
<dbReference type="STRING" id="7897.ENSLACP00000001231"/>
<name>H2ZV10_LATCH</name>
<dbReference type="AlphaFoldDB" id="H2ZV10"/>
<keyword evidence="6" id="KW-1185">Reference proteome</keyword>
<reference evidence="5" key="2">
    <citation type="submission" date="2025-08" db="UniProtKB">
        <authorList>
            <consortium name="Ensembl"/>
        </authorList>
    </citation>
    <scope>IDENTIFICATION</scope>
</reference>
<dbReference type="EMBL" id="AFYH01188503">
    <property type="status" value="NOT_ANNOTATED_CDS"/>
    <property type="molecule type" value="Genomic_DNA"/>
</dbReference>
<dbReference type="FunFam" id="1.10.10.1890:FF:000002">
    <property type="entry name" value="Spindle and kinetochore-associated protein 1"/>
    <property type="match status" value="1"/>
</dbReference>
<dbReference type="Gene3D" id="1.10.10.1890">
    <property type="entry name" value="Ska1 microtubule binding domain-like"/>
    <property type="match status" value="1"/>
</dbReference>
<dbReference type="GO" id="GO:0000278">
    <property type="term" value="P:mitotic cell cycle"/>
    <property type="evidence" value="ECO:0007669"/>
    <property type="project" value="TreeGrafter"/>
</dbReference>
<protein>
    <recommendedName>
        <fullName evidence="3">SKA complex subunit 1</fullName>
    </recommendedName>
    <alternativeName>
        <fullName evidence="4">Spindle and kinetochore-associated protein 1</fullName>
    </alternativeName>
</protein>
<reference evidence="6" key="1">
    <citation type="submission" date="2011-08" db="EMBL/GenBank/DDBJ databases">
        <title>The draft genome of Latimeria chalumnae.</title>
        <authorList>
            <person name="Di Palma F."/>
            <person name="Alfoldi J."/>
            <person name="Johnson J."/>
            <person name="Berlin A."/>
            <person name="Gnerre S."/>
            <person name="Jaffe D."/>
            <person name="MacCallum I."/>
            <person name="Young S."/>
            <person name="Walker B.J."/>
            <person name="Lander E."/>
            <person name="Lindblad-Toh K."/>
        </authorList>
    </citation>
    <scope>NUCLEOTIDE SEQUENCE [LARGE SCALE GENOMIC DNA]</scope>
    <source>
        <strain evidence="6">Wild caught</strain>
    </source>
</reference>
<dbReference type="EMBL" id="AFYH01188497">
    <property type="status" value="NOT_ANNOTATED_CDS"/>
    <property type="molecule type" value="Genomic_DNA"/>
</dbReference>
<dbReference type="EMBL" id="AFYH01188498">
    <property type="status" value="NOT_ANNOTATED_CDS"/>
    <property type="molecule type" value="Genomic_DNA"/>
</dbReference>
<evidence type="ECO:0000313" key="6">
    <source>
        <dbReference type="Proteomes" id="UP000008672"/>
    </source>
</evidence>
<dbReference type="PANTHER" id="PTHR28573">
    <property type="entry name" value="SPINDLE AND KINETOCHORE-ASSOCIATED PROTEIN 1"/>
    <property type="match status" value="1"/>
</dbReference>
<dbReference type="FunCoup" id="H2ZV10">
    <property type="interactions" value="350"/>
</dbReference>
<evidence type="ECO:0000256" key="4">
    <source>
        <dbReference type="ARBA" id="ARBA00047202"/>
    </source>
</evidence>
<reference evidence="5" key="3">
    <citation type="submission" date="2025-09" db="UniProtKB">
        <authorList>
            <consortium name="Ensembl"/>
        </authorList>
    </citation>
    <scope>IDENTIFICATION</scope>
</reference>
<dbReference type="InterPro" id="IPR009829">
    <property type="entry name" value="SKA1"/>
</dbReference>
<dbReference type="Ensembl" id="ENSLACT00000001242.1">
    <property type="protein sequence ID" value="ENSLACP00000001231.1"/>
    <property type="gene ID" value="ENSLACG00000001104.1"/>
</dbReference>
<comment type="similarity">
    <text evidence="1">Belongs to the SKA1 family.</text>
</comment>
<dbReference type="OMA" id="PTGMRED"/>
<dbReference type="Pfam" id="PF07160">
    <property type="entry name" value="SKA1"/>
    <property type="match status" value="1"/>
</dbReference>
<evidence type="ECO:0000256" key="2">
    <source>
        <dbReference type="ARBA" id="ARBA00023054"/>
    </source>
</evidence>
<organism evidence="5 6">
    <name type="scientific">Latimeria chalumnae</name>
    <name type="common">Coelacanth</name>
    <dbReference type="NCBI Taxonomy" id="7897"/>
    <lineage>
        <taxon>Eukaryota</taxon>
        <taxon>Metazoa</taxon>
        <taxon>Chordata</taxon>
        <taxon>Craniata</taxon>
        <taxon>Vertebrata</taxon>
        <taxon>Euteleostomi</taxon>
        <taxon>Coelacanthiformes</taxon>
        <taxon>Coelacanthidae</taxon>
        <taxon>Latimeria</taxon>
    </lineage>
</organism>
<dbReference type="EMBL" id="AFYH01188496">
    <property type="status" value="NOT_ANNOTATED_CDS"/>
    <property type="molecule type" value="Genomic_DNA"/>
</dbReference>
<accession>H2ZV10</accession>
<dbReference type="PANTHER" id="PTHR28573:SF1">
    <property type="entry name" value="SPINDLE AND KINETOCHORE-ASSOCIATED PROTEIN 1"/>
    <property type="match status" value="1"/>
</dbReference>
<dbReference type="GO" id="GO:0000940">
    <property type="term" value="C:outer kinetochore"/>
    <property type="evidence" value="ECO:0007669"/>
    <property type="project" value="TreeGrafter"/>
</dbReference>
<dbReference type="GO" id="GO:0031110">
    <property type="term" value="P:regulation of microtubule polymerization or depolymerization"/>
    <property type="evidence" value="ECO:0007669"/>
    <property type="project" value="TreeGrafter"/>
</dbReference>
<dbReference type="GeneTree" id="ENSGT00390000011654"/>
<dbReference type="GO" id="GO:0051301">
    <property type="term" value="P:cell division"/>
    <property type="evidence" value="ECO:0007669"/>
    <property type="project" value="InterPro"/>
</dbReference>
<dbReference type="InParanoid" id="H2ZV10"/>
<dbReference type="Bgee" id="ENSLACG00000001104">
    <property type="expression patterns" value="Expressed in pelvic fin and 4 other cell types or tissues"/>
</dbReference>
<dbReference type="GO" id="GO:0005876">
    <property type="term" value="C:spindle microtubule"/>
    <property type="evidence" value="ECO:0007669"/>
    <property type="project" value="TreeGrafter"/>
</dbReference>
<dbReference type="Gene3D" id="6.10.250.1370">
    <property type="match status" value="1"/>
</dbReference>
<sequence length="255" mass="29895">MLSSDLEDISLHINNKISTIKTTLHLRSIGKDPALETVLKKIGKDMFALNDLINAFEVEVEHQASQLNSLKELEKSFEENLKEAKHLKENIPSHLPKKAALQKWIKSAKKNPPLPLPVQEKDNITYTYREMTSIVWTPFVLCTYANNIQWYMRGRLTYDQINRVIQEINKAVVKKYKILQQPKGALNNSTRKLLYRFEEEETKDTKGQYFFVDDDIKEFTNMKLDKKFQGMLNILRHCQRLREVRGKGLVRYLLL</sequence>
<dbReference type="EMBL" id="AFYH01188500">
    <property type="status" value="NOT_ANNOTATED_CDS"/>
    <property type="molecule type" value="Genomic_DNA"/>
</dbReference>
<dbReference type="GO" id="GO:0008017">
    <property type="term" value="F:microtubule binding"/>
    <property type="evidence" value="ECO:0007669"/>
    <property type="project" value="InterPro"/>
</dbReference>
<evidence type="ECO:0000313" key="5">
    <source>
        <dbReference type="Ensembl" id="ENSLACP00000001231.1"/>
    </source>
</evidence>
<dbReference type="Proteomes" id="UP000008672">
    <property type="component" value="Unassembled WGS sequence"/>
</dbReference>
<dbReference type="GO" id="GO:0072686">
    <property type="term" value="C:mitotic spindle"/>
    <property type="evidence" value="ECO:0007669"/>
    <property type="project" value="TreeGrafter"/>
</dbReference>
<dbReference type="InterPro" id="IPR042031">
    <property type="entry name" value="SKA1_MBD_sf"/>
</dbReference>
<evidence type="ECO:0000256" key="1">
    <source>
        <dbReference type="ARBA" id="ARBA00006836"/>
    </source>
</evidence>
<dbReference type="EMBL" id="AFYH01188499">
    <property type="status" value="NOT_ANNOTATED_CDS"/>
    <property type="molecule type" value="Genomic_DNA"/>
</dbReference>
<proteinExistence type="inferred from homology"/>
<dbReference type="GO" id="GO:0007059">
    <property type="term" value="P:chromosome segregation"/>
    <property type="evidence" value="ECO:0007669"/>
    <property type="project" value="InterPro"/>
</dbReference>